<dbReference type="SMART" id="SM00507">
    <property type="entry name" value="HNHc"/>
    <property type="match status" value="1"/>
</dbReference>
<comment type="caution">
    <text evidence="2">The sequence shown here is derived from an EMBL/GenBank/DDBJ whole genome shotgun (WGS) entry which is preliminary data.</text>
</comment>
<reference evidence="2 3" key="1">
    <citation type="submission" date="2019-03" db="EMBL/GenBank/DDBJ databases">
        <title>Sapientia aquatica gen. nov., sp. nov., isolated from a crater lake.</title>
        <authorList>
            <person name="Felfoldi T."/>
            <person name="Szabo A."/>
            <person name="Toth E."/>
            <person name="Schumann P."/>
            <person name="Keki Z."/>
            <person name="Marialigeti K."/>
            <person name="Mathe I."/>
        </authorList>
    </citation>
    <scope>NUCLEOTIDE SEQUENCE [LARGE SCALE GENOMIC DNA]</scope>
    <source>
        <strain evidence="2 3">SA-152</strain>
    </source>
</reference>
<dbReference type="GO" id="GO:0003676">
    <property type="term" value="F:nucleic acid binding"/>
    <property type="evidence" value="ECO:0007669"/>
    <property type="project" value="InterPro"/>
</dbReference>
<dbReference type="Proteomes" id="UP000294829">
    <property type="component" value="Unassembled WGS sequence"/>
</dbReference>
<dbReference type="GO" id="GO:0004519">
    <property type="term" value="F:endonuclease activity"/>
    <property type="evidence" value="ECO:0007669"/>
    <property type="project" value="UniProtKB-KW"/>
</dbReference>
<dbReference type="GO" id="GO:0008270">
    <property type="term" value="F:zinc ion binding"/>
    <property type="evidence" value="ECO:0007669"/>
    <property type="project" value="InterPro"/>
</dbReference>
<evidence type="ECO:0000259" key="1">
    <source>
        <dbReference type="SMART" id="SM00507"/>
    </source>
</evidence>
<keyword evidence="2" id="KW-0378">Hydrolase</keyword>
<feature type="domain" description="HNH nuclease" evidence="1">
    <location>
        <begin position="10"/>
        <end position="57"/>
    </location>
</feature>
<accession>A0A4R5VWX2</accession>
<dbReference type="InterPro" id="IPR003615">
    <property type="entry name" value="HNH_nuc"/>
</dbReference>
<sequence length="146" mass="17134">MNYSNQYTKLISKALLRQMLGQCDPNTYYEVHHIVPRSHKGSNHPDNLVKLTVREHMLAHILLFKMGDAQQIFSVECFLKDAININKPHRFGQVRYKKWHRKAIGLQRAENNRKAAIATQKRIFRHGMKKIDDDYVDSYLSAILDE</sequence>
<keyword evidence="3" id="KW-1185">Reference proteome</keyword>
<evidence type="ECO:0000313" key="3">
    <source>
        <dbReference type="Proteomes" id="UP000294829"/>
    </source>
</evidence>
<dbReference type="Pfam" id="PF01844">
    <property type="entry name" value="HNH"/>
    <property type="match status" value="1"/>
</dbReference>
<dbReference type="InterPro" id="IPR002711">
    <property type="entry name" value="HNH"/>
</dbReference>
<dbReference type="AlphaFoldDB" id="A0A4R5VWX2"/>
<name>A0A4R5VWX2_9BURK</name>
<gene>
    <name evidence="2" type="ORF">E2I14_15360</name>
</gene>
<proteinExistence type="predicted"/>
<dbReference type="OrthoDB" id="9779761at2"/>
<dbReference type="CDD" id="cd00085">
    <property type="entry name" value="HNHc"/>
    <property type="match status" value="1"/>
</dbReference>
<dbReference type="RefSeq" id="WP_133330109.1">
    <property type="nucleotide sequence ID" value="NZ_SMYL01000009.1"/>
</dbReference>
<keyword evidence="2" id="KW-0540">Nuclease</keyword>
<keyword evidence="2" id="KW-0255">Endonuclease</keyword>
<evidence type="ECO:0000313" key="2">
    <source>
        <dbReference type="EMBL" id="TDK63577.1"/>
    </source>
</evidence>
<organism evidence="2 3">
    <name type="scientific">Sapientia aquatica</name>
    <dbReference type="NCBI Taxonomy" id="1549640"/>
    <lineage>
        <taxon>Bacteria</taxon>
        <taxon>Pseudomonadati</taxon>
        <taxon>Pseudomonadota</taxon>
        <taxon>Betaproteobacteria</taxon>
        <taxon>Burkholderiales</taxon>
        <taxon>Oxalobacteraceae</taxon>
        <taxon>Sapientia</taxon>
    </lineage>
</organism>
<dbReference type="EMBL" id="SMYL01000009">
    <property type="protein sequence ID" value="TDK63577.1"/>
    <property type="molecule type" value="Genomic_DNA"/>
</dbReference>
<protein>
    <submittedName>
        <fullName evidence="2">HNH endonuclease</fullName>
    </submittedName>
</protein>